<dbReference type="InterPro" id="IPR011041">
    <property type="entry name" value="Quinoprot_gluc/sorb_DH_b-prop"/>
</dbReference>
<comment type="caution">
    <text evidence="4">The sequence shown here is derived from an EMBL/GenBank/DDBJ whole genome shotgun (WGS) entry which is preliminary data.</text>
</comment>
<keyword evidence="2" id="KW-0732">Signal</keyword>
<evidence type="ECO:0000313" key="5">
    <source>
        <dbReference type="Proteomes" id="UP000234748"/>
    </source>
</evidence>
<dbReference type="OrthoDB" id="9770043at2"/>
<dbReference type="Proteomes" id="UP000234748">
    <property type="component" value="Unassembled WGS sequence"/>
</dbReference>
<feature type="signal peptide" evidence="2">
    <location>
        <begin position="1"/>
        <end position="22"/>
    </location>
</feature>
<feature type="chain" id="PRO_5014704477" evidence="2">
    <location>
        <begin position="23"/>
        <end position="363"/>
    </location>
</feature>
<evidence type="ECO:0000259" key="3">
    <source>
        <dbReference type="Pfam" id="PF07995"/>
    </source>
</evidence>
<accession>A0A2N5M7B4</accession>
<name>A0A2N5M7B4_9BACI</name>
<dbReference type="PROSITE" id="PS51257">
    <property type="entry name" value="PROKAR_LIPOPROTEIN"/>
    <property type="match status" value="1"/>
</dbReference>
<proteinExistence type="predicted"/>
<dbReference type="InterPro" id="IPR012938">
    <property type="entry name" value="Glc/Sorbosone_DH"/>
</dbReference>
<dbReference type="PANTHER" id="PTHR19328">
    <property type="entry name" value="HEDGEHOG-INTERACTING PROTEIN"/>
    <property type="match status" value="1"/>
</dbReference>
<evidence type="ECO:0000313" key="4">
    <source>
        <dbReference type="EMBL" id="PLT30268.1"/>
    </source>
</evidence>
<keyword evidence="5" id="KW-1185">Reference proteome</keyword>
<evidence type="ECO:0000256" key="2">
    <source>
        <dbReference type="SAM" id="SignalP"/>
    </source>
</evidence>
<dbReference type="RefSeq" id="WP_101641269.1">
    <property type="nucleotide sequence ID" value="NZ_PGUY01000025.1"/>
</dbReference>
<dbReference type="InterPro" id="IPR011042">
    <property type="entry name" value="6-blade_b-propeller_TolB-like"/>
</dbReference>
<dbReference type="EMBL" id="PGUY01000025">
    <property type="protein sequence ID" value="PLT30268.1"/>
    <property type="molecule type" value="Genomic_DNA"/>
</dbReference>
<protein>
    <submittedName>
        <fullName evidence="4">Quinoprotein glucose dehydrogenase</fullName>
    </submittedName>
</protein>
<dbReference type="Gene3D" id="2.120.10.30">
    <property type="entry name" value="TolB, C-terminal domain"/>
    <property type="match status" value="1"/>
</dbReference>
<feature type="domain" description="Glucose/Sorbosone dehydrogenase" evidence="3">
    <location>
        <begin position="54"/>
        <end position="345"/>
    </location>
</feature>
<dbReference type="SUPFAM" id="SSF50952">
    <property type="entry name" value="Soluble quinoprotein glucose dehydrogenase"/>
    <property type="match status" value="1"/>
</dbReference>
<dbReference type="AlphaFoldDB" id="A0A2N5M7B4"/>
<organism evidence="4 5">
    <name type="scientific">Peribacillus deserti</name>
    <dbReference type="NCBI Taxonomy" id="673318"/>
    <lineage>
        <taxon>Bacteria</taxon>
        <taxon>Bacillati</taxon>
        <taxon>Bacillota</taxon>
        <taxon>Bacilli</taxon>
        <taxon>Bacillales</taxon>
        <taxon>Bacillaceae</taxon>
        <taxon>Peribacillus</taxon>
    </lineage>
</organism>
<evidence type="ECO:0000256" key="1">
    <source>
        <dbReference type="SAM" id="MobiDB-lite"/>
    </source>
</evidence>
<dbReference type="Pfam" id="PF07995">
    <property type="entry name" value="GSDH"/>
    <property type="match status" value="1"/>
</dbReference>
<dbReference type="PANTHER" id="PTHR19328:SF13">
    <property type="entry name" value="HIPL1 PROTEIN"/>
    <property type="match status" value="1"/>
</dbReference>
<feature type="region of interest" description="Disordered" evidence="1">
    <location>
        <begin position="23"/>
        <end position="46"/>
    </location>
</feature>
<gene>
    <name evidence="4" type="ORF">CUU66_08580</name>
</gene>
<sequence>MKRLFLAAAGGLLFLIASGCSGDSGNQQPAKEPRKPAETVNRPAANAEKAAERLSIPWSIEKTGNTFYISERTGTIAKVENGRTTRQKVTITAPLSTKPESGLLGFVLAPDFNTTKRAFAYYSYDKSGTTLNRVVILTLKGNQWNEERILIDNIPSGNFHHGGRLEIGPGQKLYITTGEGYVTERAQDLNSLGGKILRMNLDGSIPADNPFRGSYVYSSGHRNPQGLAWTEKGVLYSTEHGQSAHDEINLIKPGKNYGWPLIEGNRKRQGLETPVFHTGNDTWAPSGTAIYKGKIYIASLRGEAVKVFDPETGQADDFITGYGRIRDVRIEGGILYFVTNNTDGRGTPRKEDDQLYRVFLDRI</sequence>
<reference evidence="4 5" key="1">
    <citation type="submission" date="2017-11" db="EMBL/GenBank/DDBJ databases">
        <title>Comparitive Functional Genomics of Dry Heat Resistant strains isolated from the Viking Spacecraft.</title>
        <authorList>
            <person name="Seuylemezian A."/>
            <person name="Cooper K."/>
            <person name="Vaishampayan P."/>
        </authorList>
    </citation>
    <scope>NUCLEOTIDE SEQUENCE [LARGE SCALE GENOMIC DNA]</scope>
    <source>
        <strain evidence="4 5">V1-29</strain>
    </source>
</reference>